<keyword evidence="3" id="KW-1185">Reference proteome</keyword>
<protein>
    <submittedName>
        <fullName evidence="2">Amidohydrolase family protein</fullName>
    </submittedName>
</protein>
<dbReference type="SUPFAM" id="SSF51338">
    <property type="entry name" value="Composite domain of metallo-dependent hydrolases"/>
    <property type="match status" value="1"/>
</dbReference>
<evidence type="ECO:0000313" key="3">
    <source>
        <dbReference type="Proteomes" id="UP001501725"/>
    </source>
</evidence>
<dbReference type="Gene3D" id="2.30.40.10">
    <property type="entry name" value="Urease, subunit C, domain 1"/>
    <property type="match status" value="2"/>
</dbReference>
<dbReference type="InterPro" id="IPR051781">
    <property type="entry name" value="Metallo-dep_Hydrolase"/>
</dbReference>
<dbReference type="InterPro" id="IPR032466">
    <property type="entry name" value="Metal_Hydrolase"/>
</dbReference>
<dbReference type="InterPro" id="IPR011059">
    <property type="entry name" value="Metal-dep_hydrolase_composite"/>
</dbReference>
<sequence>MTRLLLYFFLLLPALGSTQSLFIRNVTVVDVIRGVNRPGQSVLVREGVIRAIGPRLRVPAGIPVVDGAGRYLAPGYTDFNASVLNYEAQGEPALLLLLANGVTSVRDLQPNVPAGFGARLRGELAAGRPGPRLYLVSPLITTRGRRDAKVVVTTPAEGRAAVDAAVADGADVIKVDYTLAPDVLAAVTQQAQQHRRRVVGGFTTPFDSAALAGVDAIDHASDLRRTNTVGRARYFAFYRADSSRVVPRVEFYNRLLPSLGPLDTFCFRRTIATLRREDCWLVLNHASYMPSVARFEAGDTTRARYRPARRAAALQKALADNEQIATLARYKNTVEIDEIRWAQELGLGLLYGTQTADYLTPGFTLHDGFYWMQAAGFRPIDILRSASINPARFLGKTRSAGSVDTGKAADLVLLDADPLADIGNARRIRAVIVGGVLYDRARLDELLAEAARRAR</sequence>
<feature type="domain" description="Amidohydrolase-related" evidence="1">
    <location>
        <begin position="365"/>
        <end position="436"/>
    </location>
</feature>
<dbReference type="EMBL" id="BAABGY010000011">
    <property type="protein sequence ID" value="GAA4339383.1"/>
    <property type="molecule type" value="Genomic_DNA"/>
</dbReference>
<dbReference type="Pfam" id="PF01979">
    <property type="entry name" value="Amidohydro_1"/>
    <property type="match status" value="1"/>
</dbReference>
<dbReference type="PANTHER" id="PTHR43135:SF3">
    <property type="entry name" value="ALPHA-D-RIBOSE 1-METHYLPHOSPHONATE 5-TRIPHOSPHATE DIPHOSPHATASE"/>
    <property type="match status" value="1"/>
</dbReference>
<organism evidence="2 3">
    <name type="scientific">Flaviaesturariibacter amylovorans</name>
    <dbReference type="NCBI Taxonomy" id="1084520"/>
    <lineage>
        <taxon>Bacteria</taxon>
        <taxon>Pseudomonadati</taxon>
        <taxon>Bacteroidota</taxon>
        <taxon>Chitinophagia</taxon>
        <taxon>Chitinophagales</taxon>
        <taxon>Chitinophagaceae</taxon>
        <taxon>Flaviaestuariibacter</taxon>
    </lineage>
</organism>
<dbReference type="RefSeq" id="WP_345257258.1">
    <property type="nucleotide sequence ID" value="NZ_BAABGY010000011.1"/>
</dbReference>
<evidence type="ECO:0000259" key="1">
    <source>
        <dbReference type="Pfam" id="PF01979"/>
    </source>
</evidence>
<accession>A0ABP8HIG0</accession>
<reference evidence="3" key="1">
    <citation type="journal article" date="2019" name="Int. J. Syst. Evol. Microbiol.">
        <title>The Global Catalogue of Microorganisms (GCM) 10K type strain sequencing project: providing services to taxonomists for standard genome sequencing and annotation.</title>
        <authorList>
            <consortium name="The Broad Institute Genomics Platform"/>
            <consortium name="The Broad Institute Genome Sequencing Center for Infectious Disease"/>
            <person name="Wu L."/>
            <person name="Ma J."/>
        </authorList>
    </citation>
    <scope>NUCLEOTIDE SEQUENCE [LARGE SCALE GENOMIC DNA]</scope>
    <source>
        <strain evidence="3">JCM 17919</strain>
    </source>
</reference>
<evidence type="ECO:0000313" key="2">
    <source>
        <dbReference type="EMBL" id="GAA4339383.1"/>
    </source>
</evidence>
<name>A0ABP8HIG0_9BACT</name>
<proteinExistence type="predicted"/>
<dbReference type="InterPro" id="IPR006680">
    <property type="entry name" value="Amidohydro-rel"/>
</dbReference>
<dbReference type="PANTHER" id="PTHR43135">
    <property type="entry name" value="ALPHA-D-RIBOSE 1-METHYLPHOSPHONATE 5-TRIPHOSPHATE DIPHOSPHATASE"/>
    <property type="match status" value="1"/>
</dbReference>
<dbReference type="Gene3D" id="3.20.20.140">
    <property type="entry name" value="Metal-dependent hydrolases"/>
    <property type="match status" value="2"/>
</dbReference>
<comment type="caution">
    <text evidence="2">The sequence shown here is derived from an EMBL/GenBank/DDBJ whole genome shotgun (WGS) entry which is preliminary data.</text>
</comment>
<gene>
    <name evidence="2" type="ORF">GCM10023184_36460</name>
</gene>
<dbReference type="SUPFAM" id="SSF51556">
    <property type="entry name" value="Metallo-dependent hydrolases"/>
    <property type="match status" value="1"/>
</dbReference>
<dbReference type="Proteomes" id="UP001501725">
    <property type="component" value="Unassembled WGS sequence"/>
</dbReference>